<keyword evidence="7" id="KW-0804">Transcription</keyword>
<accession>A0A1L0CIR5</accession>
<gene>
    <name evidence="10" type="ORF">HGUI_00409</name>
</gene>
<evidence type="ECO:0000256" key="2">
    <source>
        <dbReference type="ARBA" id="ARBA00013184"/>
    </source>
</evidence>
<dbReference type="EMBL" id="FQNF01000005">
    <property type="protein sequence ID" value="SGZ38209.1"/>
    <property type="molecule type" value="Genomic_DNA"/>
</dbReference>
<dbReference type="InterPro" id="IPR013178">
    <property type="entry name" value="Histone_AcTrfase_Rtt109/CBP"/>
</dbReference>
<evidence type="ECO:0000256" key="3">
    <source>
        <dbReference type="ARBA" id="ARBA00022679"/>
    </source>
</evidence>
<dbReference type="PANTHER" id="PTHR31571">
    <property type="entry name" value="ALTERED INHERITANCE OF MITOCHONDRIA PROTEIN 6"/>
    <property type="match status" value="1"/>
</dbReference>
<dbReference type="Proteomes" id="UP000183365">
    <property type="component" value="Unassembled WGS sequence"/>
</dbReference>
<organism evidence="10 11">
    <name type="scientific">Hanseniaspora guilliermondii</name>
    <dbReference type="NCBI Taxonomy" id="56406"/>
    <lineage>
        <taxon>Eukaryota</taxon>
        <taxon>Fungi</taxon>
        <taxon>Dikarya</taxon>
        <taxon>Ascomycota</taxon>
        <taxon>Saccharomycotina</taxon>
        <taxon>Saccharomycetes</taxon>
        <taxon>Saccharomycodales</taxon>
        <taxon>Saccharomycodaceae</taxon>
        <taxon>Hanseniaspora</taxon>
    </lineage>
</organism>
<dbReference type="AlphaFoldDB" id="A0A1L0CIR5"/>
<dbReference type="GO" id="GO:0032931">
    <property type="term" value="F:histone H3K56 acetyltransferase activity"/>
    <property type="evidence" value="ECO:0007669"/>
    <property type="project" value="TreeGrafter"/>
</dbReference>
<proteinExistence type="predicted"/>
<dbReference type="GO" id="GO:0006355">
    <property type="term" value="P:regulation of DNA-templated transcription"/>
    <property type="evidence" value="ECO:0007669"/>
    <property type="project" value="InterPro"/>
</dbReference>
<evidence type="ECO:0000313" key="10">
    <source>
        <dbReference type="EMBL" id="SGZ38209.1"/>
    </source>
</evidence>
<evidence type="ECO:0000256" key="6">
    <source>
        <dbReference type="ARBA" id="ARBA00023015"/>
    </source>
</evidence>
<dbReference type="PROSITE" id="PS51728">
    <property type="entry name" value="RTT109_HAT"/>
    <property type="match status" value="1"/>
</dbReference>
<dbReference type="GO" id="GO:0005634">
    <property type="term" value="C:nucleus"/>
    <property type="evidence" value="ECO:0007669"/>
    <property type="project" value="UniProtKB-SubCell"/>
</dbReference>
<keyword evidence="4" id="KW-0227">DNA damage</keyword>
<dbReference type="OrthoDB" id="3361892at2759"/>
<dbReference type="VEuPathDB" id="FungiDB:HGUI_00409"/>
<keyword evidence="11" id="KW-1185">Reference proteome</keyword>
<evidence type="ECO:0000313" key="11">
    <source>
        <dbReference type="Proteomes" id="UP000183365"/>
    </source>
</evidence>
<evidence type="ECO:0000256" key="8">
    <source>
        <dbReference type="ARBA" id="ARBA00023242"/>
    </source>
</evidence>
<dbReference type="InterPro" id="IPR051236">
    <property type="entry name" value="HAT_RTT109-like"/>
</dbReference>
<dbReference type="GO" id="GO:0006974">
    <property type="term" value="P:DNA damage response"/>
    <property type="evidence" value="ECO:0007669"/>
    <property type="project" value="UniProtKB-KW"/>
</dbReference>
<evidence type="ECO:0000256" key="1">
    <source>
        <dbReference type="ARBA" id="ARBA00004123"/>
    </source>
</evidence>
<name>A0A1L0CIR5_9ASCO</name>
<evidence type="ECO:0000256" key="9">
    <source>
        <dbReference type="ARBA" id="ARBA00048940"/>
    </source>
</evidence>
<sequence length="422" mass="48832">MVSLINLIKEALPNGEKFEVYHLIGPTREIKGFKVRKHNNCDLITKTSHFFTLSHGKKVFFAIDINIYLEVSVDKIERTVFVSKADTNGYIDIESIKISSIVQAILKFICRISPMYYLGKVIPLNRNYEKIHSSNIITKKTKTKHALRELSKRAILRDQRVTIPSDIYKKICVNDGYQLITSVSMFTRPEPHYLFTDSGNNPKKHFLPGDKLLKWWLHIVDMVFTDDALFEQNNILQGVLKIPGEDVGFITNRYIKQLVGNWSVGFLYGSQNESLHKIPFFNDDPKTRFLRDLITEDKYDNYNIKKFWMDMEGRQEFRAGVVVGVIGFKGLSKNSSLCTDIYDDSFIHCSSKQSFKKYKSYVVGEEYATEEGAKDSRDNLHHLWLMQKKNNFSVIGISKQKNRAISRQSPEVNTLSIRKKTQ</sequence>
<evidence type="ECO:0000256" key="7">
    <source>
        <dbReference type="ARBA" id="ARBA00023163"/>
    </source>
</evidence>
<dbReference type="InterPro" id="IPR016849">
    <property type="entry name" value="Rtt109"/>
</dbReference>
<dbReference type="Pfam" id="PF08214">
    <property type="entry name" value="HAT_KAT11"/>
    <property type="match status" value="1"/>
</dbReference>
<keyword evidence="5" id="KW-0007">Acetylation</keyword>
<evidence type="ECO:0000256" key="5">
    <source>
        <dbReference type="ARBA" id="ARBA00022990"/>
    </source>
</evidence>
<reference evidence="11" key="1">
    <citation type="submission" date="2016-11" db="EMBL/GenBank/DDBJ databases">
        <authorList>
            <person name="Guldener U."/>
        </authorList>
    </citation>
    <scope>NUCLEOTIDE SEQUENCE [LARGE SCALE GENOMIC DNA]</scope>
</reference>
<dbReference type="PANTHER" id="PTHR31571:SF2">
    <property type="entry name" value="HISTONE ACETYLTRANSFERASE RTT109"/>
    <property type="match status" value="1"/>
</dbReference>
<dbReference type="SMART" id="SM01250">
    <property type="entry name" value="KAT11"/>
    <property type="match status" value="1"/>
</dbReference>
<evidence type="ECO:0000256" key="4">
    <source>
        <dbReference type="ARBA" id="ARBA00022763"/>
    </source>
</evidence>
<comment type="catalytic activity">
    <reaction evidence="9">
        <text>L-lysyl-[histone] + acetyl-CoA = N(6)-acetyl-L-lysyl-[histone] + CoA + H(+)</text>
        <dbReference type="Rhea" id="RHEA:21992"/>
        <dbReference type="Rhea" id="RHEA-COMP:9845"/>
        <dbReference type="Rhea" id="RHEA-COMP:11338"/>
        <dbReference type="ChEBI" id="CHEBI:15378"/>
        <dbReference type="ChEBI" id="CHEBI:29969"/>
        <dbReference type="ChEBI" id="CHEBI:57287"/>
        <dbReference type="ChEBI" id="CHEBI:57288"/>
        <dbReference type="ChEBI" id="CHEBI:61930"/>
        <dbReference type="EC" id="2.3.1.48"/>
    </reaction>
    <physiologicalReaction direction="left-to-right" evidence="9">
        <dbReference type="Rhea" id="RHEA:21993"/>
    </physiologicalReaction>
</comment>
<keyword evidence="3 10" id="KW-0808">Transferase</keyword>
<dbReference type="EC" id="2.3.1.48" evidence="2"/>
<keyword evidence="8" id="KW-0539">Nucleus</keyword>
<comment type="subcellular location">
    <subcellularLocation>
        <location evidence="1">Nucleus</location>
    </subcellularLocation>
</comment>
<keyword evidence="6" id="KW-0805">Transcription regulation</keyword>
<protein>
    <recommendedName>
        <fullName evidence="2">histone acetyltransferase</fullName>
        <ecNumber evidence="2">2.3.1.48</ecNumber>
    </recommendedName>
</protein>